<evidence type="ECO:0000256" key="12">
    <source>
        <dbReference type="ARBA" id="ARBA00049556"/>
    </source>
</evidence>
<dbReference type="SUPFAM" id="SSF48179">
    <property type="entry name" value="6-phosphogluconate dehydrogenase C-terminal domain-like"/>
    <property type="match status" value="2"/>
</dbReference>
<accession>A0A5C5ZNV5</accession>
<protein>
    <recommendedName>
        <fullName evidence="4">enoyl-CoA hydratase</fullName>
        <ecNumber evidence="4">4.2.1.17</ecNumber>
    </recommendedName>
</protein>
<comment type="similarity">
    <text evidence="3">In the N-terminal section; belongs to the enoyl-CoA hydratase/isomerase family.</text>
</comment>
<keyword evidence="6" id="KW-0442">Lipid degradation</keyword>
<evidence type="ECO:0000313" key="16">
    <source>
        <dbReference type="Proteomes" id="UP000315440"/>
    </source>
</evidence>
<comment type="catalytic activity">
    <reaction evidence="12">
        <text>a (3S)-3-hydroxyacyl-CoA + NAD(+) = a 3-oxoacyl-CoA + NADH + H(+)</text>
        <dbReference type="Rhea" id="RHEA:22432"/>
        <dbReference type="ChEBI" id="CHEBI:15378"/>
        <dbReference type="ChEBI" id="CHEBI:57318"/>
        <dbReference type="ChEBI" id="CHEBI:57540"/>
        <dbReference type="ChEBI" id="CHEBI:57945"/>
        <dbReference type="ChEBI" id="CHEBI:90726"/>
        <dbReference type="EC" id="1.1.1.35"/>
    </reaction>
</comment>
<dbReference type="Gene3D" id="1.10.1040.50">
    <property type="match status" value="1"/>
</dbReference>
<keyword evidence="9" id="KW-0443">Lipid metabolism</keyword>
<dbReference type="Pfam" id="PF02737">
    <property type="entry name" value="3HCDH_N"/>
    <property type="match status" value="1"/>
</dbReference>
<dbReference type="Pfam" id="PF00725">
    <property type="entry name" value="3HCDH"/>
    <property type="match status" value="2"/>
</dbReference>
<feature type="domain" description="3-hydroxyacyl-CoA dehydrogenase C-terminal" evidence="13">
    <location>
        <begin position="508"/>
        <end position="601"/>
    </location>
</feature>
<evidence type="ECO:0000259" key="14">
    <source>
        <dbReference type="Pfam" id="PF02737"/>
    </source>
</evidence>
<dbReference type="SUPFAM" id="SSF52096">
    <property type="entry name" value="ClpP/crotonase"/>
    <property type="match status" value="1"/>
</dbReference>
<evidence type="ECO:0000259" key="13">
    <source>
        <dbReference type="Pfam" id="PF00725"/>
    </source>
</evidence>
<comment type="caution">
    <text evidence="15">The sequence shown here is derived from an EMBL/GenBank/DDBJ whole genome shotgun (WGS) entry which is preliminary data.</text>
</comment>
<evidence type="ECO:0000256" key="4">
    <source>
        <dbReference type="ARBA" id="ARBA00012076"/>
    </source>
</evidence>
<dbReference type="InterPro" id="IPR008927">
    <property type="entry name" value="6-PGluconate_DH-like_C_sf"/>
</dbReference>
<proteinExistence type="inferred from homology"/>
<dbReference type="SUPFAM" id="SSF51735">
    <property type="entry name" value="NAD(P)-binding Rossmann-fold domains"/>
    <property type="match status" value="1"/>
</dbReference>
<keyword evidence="11" id="KW-0511">Multifunctional enzyme</keyword>
<evidence type="ECO:0000256" key="5">
    <source>
        <dbReference type="ARBA" id="ARBA00022832"/>
    </source>
</evidence>
<dbReference type="RefSeq" id="WP_146400098.1">
    <property type="nucleotide sequence ID" value="NZ_SJPQ01000002.1"/>
</dbReference>
<dbReference type="Proteomes" id="UP000315440">
    <property type="component" value="Unassembled WGS sequence"/>
</dbReference>
<dbReference type="GO" id="GO:0016509">
    <property type="term" value="F:long-chain (3S)-3-hydroxyacyl-CoA dehydrogenase (NAD+) activity"/>
    <property type="evidence" value="ECO:0007669"/>
    <property type="project" value="TreeGrafter"/>
</dbReference>
<dbReference type="Pfam" id="PF00378">
    <property type="entry name" value="ECH_1"/>
    <property type="match status" value="1"/>
</dbReference>
<dbReference type="GO" id="GO:0004300">
    <property type="term" value="F:enoyl-CoA hydratase activity"/>
    <property type="evidence" value="ECO:0007669"/>
    <property type="project" value="UniProtKB-EC"/>
</dbReference>
<dbReference type="EMBL" id="SJPQ01000002">
    <property type="protein sequence ID" value="TWT88765.1"/>
    <property type="molecule type" value="Genomic_DNA"/>
</dbReference>
<evidence type="ECO:0000256" key="9">
    <source>
        <dbReference type="ARBA" id="ARBA00023098"/>
    </source>
</evidence>
<organism evidence="15 16">
    <name type="scientific">Pseudobythopirellula maris</name>
    <dbReference type="NCBI Taxonomy" id="2527991"/>
    <lineage>
        <taxon>Bacteria</taxon>
        <taxon>Pseudomonadati</taxon>
        <taxon>Planctomycetota</taxon>
        <taxon>Planctomycetia</taxon>
        <taxon>Pirellulales</taxon>
        <taxon>Lacipirellulaceae</taxon>
        <taxon>Pseudobythopirellula</taxon>
    </lineage>
</organism>
<dbReference type="InterPro" id="IPR001753">
    <property type="entry name" value="Enoyl-CoA_hydra/iso"/>
</dbReference>
<evidence type="ECO:0000256" key="8">
    <source>
        <dbReference type="ARBA" id="ARBA00023027"/>
    </source>
</evidence>
<dbReference type="InterPro" id="IPR006180">
    <property type="entry name" value="3-OHacyl-CoA_DH_CS"/>
</dbReference>
<dbReference type="GO" id="GO:0006635">
    <property type="term" value="P:fatty acid beta-oxidation"/>
    <property type="evidence" value="ECO:0007669"/>
    <property type="project" value="UniProtKB-UniPathway"/>
</dbReference>
<keyword evidence="8" id="KW-0520">NAD</keyword>
<feature type="domain" description="3-hydroxyacyl-CoA dehydrogenase NAD binding" evidence="14">
    <location>
        <begin position="328"/>
        <end position="505"/>
    </location>
</feature>
<evidence type="ECO:0000313" key="15">
    <source>
        <dbReference type="EMBL" id="TWT88765.1"/>
    </source>
</evidence>
<dbReference type="PANTHER" id="PTHR43612">
    <property type="entry name" value="TRIFUNCTIONAL ENZYME SUBUNIT ALPHA"/>
    <property type="match status" value="1"/>
</dbReference>
<evidence type="ECO:0000256" key="2">
    <source>
        <dbReference type="ARBA" id="ARBA00007005"/>
    </source>
</evidence>
<evidence type="ECO:0000256" key="10">
    <source>
        <dbReference type="ARBA" id="ARBA00023239"/>
    </source>
</evidence>
<comment type="similarity">
    <text evidence="2">In the central section; belongs to the 3-hydroxyacyl-CoA dehydrogenase family.</text>
</comment>
<dbReference type="InterPro" id="IPR006176">
    <property type="entry name" value="3-OHacyl-CoA_DH_NAD-bd"/>
</dbReference>
<sequence>MATPAQNNAPATRLDLRAGGVAVLTLDCPDRSVNILSTRVMEEIAGRLDELEKQKDLRGLVIVSGKPSGFIAGADLTEFVAGLDQPKDEIVQVSRRGQLLFERLANTPYVTVAAINGLCVGGGAELAVWCDRRVVTESALIGFPEVKLGLFPGWGGTVRAPRIVGLSNAAEMITGGDNVAADEAQAMGLADDVVPNPKKGDDGSPLVDAAVRLIEQEQESKAYLADRERWAGPITQSETELAFLGATASAMVQQKTGGHYPAPMAALELLLEASQQDATAALASEAEAFAPLFGSPVNRALLNVFFLTDRAKKVAGDQPADKDFPRSAAVVGAGIMGQGIAAANVKRCVPVLLSDTRAEALGAGVAGVVREVSYNKKTKSADAGLAIERGALVNAATSPESLAACEVVIEAIIERADAKRELFAALEPHATERTILASNTSTIPITQLAEGLKHPERFCGLHFFNPVRKMPLVEVIRGEKTSDATVAQMAAYARRLGKTPVVVSDGPGFLVNRLLMPYMNEAALMAGEGVPTKAIEKTAKAFGMPMGPLELHDVVGLDTCLHAGRVMAAAFSDRVEPAGAVAAMVEAGRLGQKNGKGFYDWAPGKGGKPPKKTPSAEAGEILKAESSKAKAAGDYDLADRLLMPMLVEATRAVEDGIVPSVRDVDLALILGVGFPPHKGGLFHWADTVGAAEILKRLEPLAPLGKRFEPTEMIKKAAAGGVSFYDMIL</sequence>
<comment type="pathway">
    <text evidence="1">Lipid metabolism; fatty acid beta-oxidation.</text>
</comment>
<dbReference type="InterPro" id="IPR029045">
    <property type="entry name" value="ClpP/crotonase-like_dom_sf"/>
</dbReference>
<evidence type="ECO:0000256" key="3">
    <source>
        <dbReference type="ARBA" id="ARBA00008750"/>
    </source>
</evidence>
<dbReference type="InterPro" id="IPR050136">
    <property type="entry name" value="FA_oxidation_alpha_subunit"/>
</dbReference>
<keyword evidence="7" id="KW-0560">Oxidoreductase</keyword>
<evidence type="ECO:0000256" key="1">
    <source>
        <dbReference type="ARBA" id="ARBA00005005"/>
    </source>
</evidence>
<evidence type="ECO:0000256" key="11">
    <source>
        <dbReference type="ARBA" id="ARBA00023268"/>
    </source>
</evidence>
<dbReference type="CDD" id="cd06558">
    <property type="entry name" value="crotonase-like"/>
    <property type="match status" value="1"/>
</dbReference>
<keyword evidence="5" id="KW-0276">Fatty acid metabolism</keyword>
<dbReference type="AlphaFoldDB" id="A0A5C5ZNV5"/>
<dbReference type="GO" id="GO:0070403">
    <property type="term" value="F:NAD+ binding"/>
    <property type="evidence" value="ECO:0007669"/>
    <property type="project" value="InterPro"/>
</dbReference>
<evidence type="ECO:0000256" key="7">
    <source>
        <dbReference type="ARBA" id="ARBA00023002"/>
    </source>
</evidence>
<dbReference type="OrthoDB" id="9771883at2"/>
<dbReference type="InterPro" id="IPR006108">
    <property type="entry name" value="3HC_DH_C"/>
</dbReference>
<dbReference type="Gene3D" id="3.40.50.720">
    <property type="entry name" value="NAD(P)-binding Rossmann-like Domain"/>
    <property type="match status" value="1"/>
</dbReference>
<name>A0A5C5ZNV5_9BACT</name>
<keyword evidence="10" id="KW-0456">Lyase</keyword>
<dbReference type="PROSITE" id="PS00067">
    <property type="entry name" value="3HCDH"/>
    <property type="match status" value="1"/>
</dbReference>
<feature type="domain" description="3-hydroxyacyl-CoA dehydrogenase C-terminal" evidence="13">
    <location>
        <begin position="638"/>
        <end position="698"/>
    </location>
</feature>
<dbReference type="InterPro" id="IPR036291">
    <property type="entry name" value="NAD(P)-bd_dom_sf"/>
</dbReference>
<reference evidence="15 16" key="1">
    <citation type="submission" date="2019-02" db="EMBL/GenBank/DDBJ databases">
        <title>Deep-cultivation of Planctomycetes and their phenomic and genomic characterization uncovers novel biology.</title>
        <authorList>
            <person name="Wiegand S."/>
            <person name="Jogler M."/>
            <person name="Boedeker C."/>
            <person name="Pinto D."/>
            <person name="Vollmers J."/>
            <person name="Rivas-Marin E."/>
            <person name="Kohn T."/>
            <person name="Peeters S.H."/>
            <person name="Heuer A."/>
            <person name="Rast P."/>
            <person name="Oberbeckmann S."/>
            <person name="Bunk B."/>
            <person name="Jeske O."/>
            <person name="Meyerdierks A."/>
            <person name="Storesund J.E."/>
            <person name="Kallscheuer N."/>
            <person name="Luecker S."/>
            <person name="Lage O.M."/>
            <person name="Pohl T."/>
            <person name="Merkel B.J."/>
            <person name="Hornburger P."/>
            <person name="Mueller R.-W."/>
            <person name="Bruemmer F."/>
            <person name="Labrenz M."/>
            <person name="Spormann A.M."/>
            <person name="Op Den Camp H."/>
            <person name="Overmann J."/>
            <person name="Amann R."/>
            <person name="Jetten M.S.M."/>
            <person name="Mascher T."/>
            <person name="Medema M.H."/>
            <person name="Devos D.P."/>
            <person name="Kaster A.-K."/>
            <person name="Ovreas L."/>
            <person name="Rohde M."/>
            <person name="Galperin M.Y."/>
            <person name="Jogler C."/>
        </authorList>
    </citation>
    <scope>NUCLEOTIDE SEQUENCE [LARGE SCALE GENOMIC DNA]</scope>
    <source>
        <strain evidence="15 16">Mal64</strain>
    </source>
</reference>
<dbReference type="EC" id="4.2.1.17" evidence="4"/>
<dbReference type="FunFam" id="3.40.50.720:FF:000009">
    <property type="entry name" value="Fatty oxidation complex, alpha subunit"/>
    <property type="match status" value="1"/>
</dbReference>
<keyword evidence="16" id="KW-1185">Reference proteome</keyword>
<dbReference type="PANTHER" id="PTHR43612:SF3">
    <property type="entry name" value="TRIFUNCTIONAL ENZYME SUBUNIT ALPHA, MITOCHONDRIAL"/>
    <property type="match status" value="1"/>
</dbReference>
<evidence type="ECO:0000256" key="6">
    <source>
        <dbReference type="ARBA" id="ARBA00022963"/>
    </source>
</evidence>
<gene>
    <name evidence="15" type="primary">fadB</name>
    <name evidence="15" type="ORF">Mal64_22530</name>
</gene>
<dbReference type="UniPathway" id="UPA00659"/>
<dbReference type="Gene3D" id="3.90.226.10">
    <property type="entry name" value="2-enoyl-CoA Hydratase, Chain A, domain 1"/>
    <property type="match status" value="1"/>
</dbReference>